<keyword evidence="1 12" id="KW-0813">Transport</keyword>
<comment type="function">
    <text evidence="10">Component of the F(0) channel, it forms part of the peripheral stalk, linking F(1) to F(0). The b'-subunit is a diverged and duplicated form of b found in plants and photosynthetic bacteria.</text>
</comment>
<evidence type="ECO:0000313" key="17">
    <source>
        <dbReference type="Proteomes" id="UP000178449"/>
    </source>
</evidence>
<evidence type="ECO:0000256" key="4">
    <source>
        <dbReference type="ARBA" id="ARBA00022781"/>
    </source>
</evidence>
<accession>A0A1F6GED9</accession>
<evidence type="ECO:0000256" key="7">
    <source>
        <dbReference type="ARBA" id="ARBA00023136"/>
    </source>
</evidence>
<feature type="transmembrane region" description="Helical" evidence="12">
    <location>
        <begin position="28"/>
        <end position="50"/>
    </location>
</feature>
<keyword evidence="5 12" id="KW-1133">Transmembrane helix</keyword>
<evidence type="ECO:0000256" key="12">
    <source>
        <dbReference type="HAMAP-Rule" id="MF_01398"/>
    </source>
</evidence>
<evidence type="ECO:0000256" key="9">
    <source>
        <dbReference type="ARBA" id="ARBA00025198"/>
    </source>
</evidence>
<evidence type="ECO:0000256" key="3">
    <source>
        <dbReference type="ARBA" id="ARBA00022692"/>
    </source>
</evidence>
<protein>
    <recommendedName>
        <fullName evidence="12">ATP synthase subunit b</fullName>
    </recommendedName>
    <alternativeName>
        <fullName evidence="12">ATP synthase F(0) sector subunit b</fullName>
    </alternativeName>
    <alternativeName>
        <fullName evidence="12">ATPase subunit I</fullName>
    </alternativeName>
    <alternativeName>
        <fullName evidence="12">F-type ATPase subunit b</fullName>
        <shortName evidence="12">F-ATPase subunit b</shortName>
    </alternativeName>
</protein>
<dbReference type="Pfam" id="PF00430">
    <property type="entry name" value="ATP-synt_B"/>
    <property type="match status" value="1"/>
</dbReference>
<dbReference type="STRING" id="1817772.A2527_01870"/>
<evidence type="ECO:0000256" key="10">
    <source>
        <dbReference type="ARBA" id="ARBA00025614"/>
    </source>
</evidence>
<comment type="subcellular location">
    <subcellularLocation>
        <location evidence="12">Cell membrane</location>
        <topology evidence="12">Single-pass membrane protein</topology>
    </subcellularLocation>
    <subcellularLocation>
        <location evidence="11">Endomembrane system</location>
        <topology evidence="11">Single-pass membrane protein</topology>
    </subcellularLocation>
</comment>
<evidence type="ECO:0000256" key="14">
    <source>
        <dbReference type="SAM" id="Coils"/>
    </source>
</evidence>
<keyword evidence="4 12" id="KW-0375">Hydrogen ion transport</keyword>
<comment type="similarity">
    <text evidence="12 13">Belongs to the ATPase B chain family.</text>
</comment>
<evidence type="ECO:0000256" key="5">
    <source>
        <dbReference type="ARBA" id="ARBA00022989"/>
    </source>
</evidence>
<keyword evidence="3 12" id="KW-0812">Transmembrane</keyword>
<feature type="chain" id="PRO_5009524678" description="ATP synthase subunit b" evidence="15">
    <location>
        <begin position="19"/>
        <end position="184"/>
    </location>
</feature>
<gene>
    <name evidence="12" type="primary">atpF</name>
    <name evidence="16" type="ORF">A2527_01870</name>
</gene>
<evidence type="ECO:0000256" key="1">
    <source>
        <dbReference type="ARBA" id="ARBA00022448"/>
    </source>
</evidence>
<feature type="coiled-coil region" evidence="14">
    <location>
        <begin position="63"/>
        <end position="97"/>
    </location>
</feature>
<keyword evidence="14" id="KW-0175">Coiled coil</keyword>
<dbReference type="GO" id="GO:0046933">
    <property type="term" value="F:proton-transporting ATP synthase activity, rotational mechanism"/>
    <property type="evidence" value="ECO:0007669"/>
    <property type="project" value="UniProtKB-UniRule"/>
</dbReference>
<dbReference type="GO" id="GO:0012505">
    <property type="term" value="C:endomembrane system"/>
    <property type="evidence" value="ECO:0007669"/>
    <property type="project" value="UniProtKB-SubCell"/>
</dbReference>
<evidence type="ECO:0000256" key="2">
    <source>
        <dbReference type="ARBA" id="ARBA00022547"/>
    </source>
</evidence>
<evidence type="ECO:0000313" key="16">
    <source>
        <dbReference type="EMBL" id="OGG96486.1"/>
    </source>
</evidence>
<dbReference type="InterPro" id="IPR002146">
    <property type="entry name" value="ATP_synth_b/b'su_bac/chlpt"/>
</dbReference>
<dbReference type="GO" id="GO:0045259">
    <property type="term" value="C:proton-transporting ATP synthase complex"/>
    <property type="evidence" value="ECO:0007669"/>
    <property type="project" value="UniProtKB-KW"/>
</dbReference>
<feature type="signal peptide" evidence="15">
    <location>
        <begin position="1"/>
        <end position="18"/>
    </location>
</feature>
<evidence type="ECO:0000256" key="15">
    <source>
        <dbReference type="SAM" id="SignalP"/>
    </source>
</evidence>
<keyword evidence="8 12" id="KW-0066">ATP synthesis</keyword>
<keyword evidence="7 12" id="KW-0472">Membrane</keyword>
<keyword evidence="15" id="KW-0732">Signal</keyword>
<comment type="caution">
    <text evidence="16">The sequence shown here is derived from an EMBL/GenBank/DDBJ whole genome shotgun (WGS) entry which is preliminary data.</text>
</comment>
<evidence type="ECO:0000256" key="8">
    <source>
        <dbReference type="ARBA" id="ARBA00023310"/>
    </source>
</evidence>
<reference evidence="16 17" key="1">
    <citation type="journal article" date="2016" name="Nat. Commun.">
        <title>Thousands of microbial genomes shed light on interconnected biogeochemical processes in an aquifer system.</title>
        <authorList>
            <person name="Anantharaman K."/>
            <person name="Brown C.T."/>
            <person name="Hug L.A."/>
            <person name="Sharon I."/>
            <person name="Castelle C.J."/>
            <person name="Probst A.J."/>
            <person name="Thomas B.C."/>
            <person name="Singh A."/>
            <person name="Wilkins M.J."/>
            <person name="Karaoz U."/>
            <person name="Brodie E.L."/>
            <person name="Williams K.H."/>
            <person name="Hubbard S.S."/>
            <person name="Banfield J.F."/>
        </authorList>
    </citation>
    <scope>NUCLEOTIDE SEQUENCE [LARGE SCALE GENOMIC DNA]</scope>
</reference>
<sequence>MKKILSSLLMLSPSLAFAAEHASGGEGMLGSTMLFKALNFLMLLIALHYFAKKPLAKMMRDASIAKKEEFDEKKKAVQEAEERLRAFKKQMAEEESLLAERNKAAQAAIEAEKNKIIAEAKAHAAMIEKNATMLMEQNLNKAKAEIRQFLAEEACKLAELQIKESVGAKEQKGLMKTYIERLDG</sequence>
<dbReference type="GO" id="GO:0005886">
    <property type="term" value="C:plasma membrane"/>
    <property type="evidence" value="ECO:0007669"/>
    <property type="project" value="UniProtKB-SubCell"/>
</dbReference>
<dbReference type="AlphaFoldDB" id="A0A1F6GED9"/>
<comment type="function">
    <text evidence="9 12">F(1)F(0) ATP synthase produces ATP from ADP in the presence of a proton or sodium gradient. F-type ATPases consist of two structural domains, F(1) containing the extramembraneous catalytic core and F(0) containing the membrane proton channel, linked together by a central stalk and a peripheral stalk. During catalysis, ATP synthesis in the catalytic domain of F(1) is coupled via a rotary mechanism of the central stalk subunits to proton translocation.</text>
</comment>
<dbReference type="CDD" id="cd06503">
    <property type="entry name" value="ATP-synt_Fo_b"/>
    <property type="match status" value="1"/>
</dbReference>
<evidence type="ECO:0000256" key="13">
    <source>
        <dbReference type="RuleBase" id="RU003848"/>
    </source>
</evidence>
<evidence type="ECO:0000256" key="6">
    <source>
        <dbReference type="ARBA" id="ARBA00023065"/>
    </source>
</evidence>
<comment type="subunit">
    <text evidence="12">F-type ATPases have 2 components, F(1) - the catalytic core - and F(0) - the membrane proton channel. F(1) has five subunits: alpha(3), beta(3), gamma(1), delta(1), epsilon(1). F(0) has three main subunits: a(1), b(2) and c(10-14). The alpha and beta chains form an alternating ring which encloses part of the gamma chain. F(1) is attached to F(0) by a central stalk formed by the gamma and epsilon chains, while a peripheral stalk is formed by the delta and b chains.</text>
</comment>
<keyword evidence="12" id="KW-1003">Cell membrane</keyword>
<keyword evidence="2 12" id="KW-0138">CF(0)</keyword>
<keyword evidence="6 12" id="KW-0406">Ion transport</keyword>
<evidence type="ECO:0000256" key="11">
    <source>
        <dbReference type="ARBA" id="ARBA00037847"/>
    </source>
</evidence>
<name>A0A1F6GED9_9PROT</name>
<dbReference type="Proteomes" id="UP000178449">
    <property type="component" value="Unassembled WGS sequence"/>
</dbReference>
<dbReference type="HAMAP" id="MF_01398">
    <property type="entry name" value="ATP_synth_b_bprime"/>
    <property type="match status" value="1"/>
</dbReference>
<proteinExistence type="inferred from homology"/>
<dbReference type="EMBL" id="MFNE01000012">
    <property type="protein sequence ID" value="OGG96486.1"/>
    <property type="molecule type" value="Genomic_DNA"/>
</dbReference>
<organism evidence="16 17">
    <name type="scientific">Candidatus Lambdaproteobacteria bacterium RIFOXYD2_FULL_50_16</name>
    <dbReference type="NCBI Taxonomy" id="1817772"/>
    <lineage>
        <taxon>Bacteria</taxon>
        <taxon>Pseudomonadati</taxon>
        <taxon>Pseudomonadota</taxon>
        <taxon>Candidatus Lambdaproteobacteria</taxon>
    </lineage>
</organism>